<name>A0A1H7R3S2_9GAMM</name>
<dbReference type="EMBL" id="FOAA01000020">
    <property type="protein sequence ID" value="SEL54936.1"/>
    <property type="molecule type" value="Genomic_DNA"/>
</dbReference>
<accession>A0A1H7R3S2</accession>
<dbReference type="PROSITE" id="PS50943">
    <property type="entry name" value="HTH_CROC1"/>
    <property type="match status" value="1"/>
</dbReference>
<sequence length="100" mass="11058">MARTLEQLIASENPDVVNRAKEKADAMLLELRLSEVRRLVEMTQAEMAEALGVKQPTIAGMEKSGQDLRLSSLKRYVEAIGGKVRVDIQLPDGTHHGFSL</sequence>
<dbReference type="Pfam" id="PF01381">
    <property type="entry name" value="HTH_3"/>
    <property type="match status" value="1"/>
</dbReference>
<dbReference type="CDD" id="cd00093">
    <property type="entry name" value="HTH_XRE"/>
    <property type="match status" value="1"/>
</dbReference>
<dbReference type="STRING" id="1396821.SAMN05444515_12049"/>
<dbReference type="InterPro" id="IPR010982">
    <property type="entry name" value="Lambda_DNA-bd_dom_sf"/>
</dbReference>
<evidence type="ECO:0000313" key="2">
    <source>
        <dbReference type="EMBL" id="SEL54936.1"/>
    </source>
</evidence>
<organism evidence="2 3">
    <name type="scientific">Ectothiorhodospira marina</name>
    <dbReference type="NCBI Taxonomy" id="1396821"/>
    <lineage>
        <taxon>Bacteria</taxon>
        <taxon>Pseudomonadati</taxon>
        <taxon>Pseudomonadota</taxon>
        <taxon>Gammaproteobacteria</taxon>
        <taxon>Chromatiales</taxon>
        <taxon>Ectothiorhodospiraceae</taxon>
        <taxon>Ectothiorhodospira</taxon>
    </lineage>
</organism>
<dbReference type="SMART" id="SM00530">
    <property type="entry name" value="HTH_XRE"/>
    <property type="match status" value="1"/>
</dbReference>
<gene>
    <name evidence="2" type="ORF">SAMN05444515_12049</name>
</gene>
<evidence type="ECO:0000259" key="1">
    <source>
        <dbReference type="PROSITE" id="PS50943"/>
    </source>
</evidence>
<dbReference type="SUPFAM" id="SSF47413">
    <property type="entry name" value="lambda repressor-like DNA-binding domains"/>
    <property type="match status" value="1"/>
</dbReference>
<feature type="domain" description="HTH cro/C1-type" evidence="1">
    <location>
        <begin position="33"/>
        <end position="89"/>
    </location>
</feature>
<dbReference type="OrthoDB" id="129597at2"/>
<evidence type="ECO:0000313" key="3">
    <source>
        <dbReference type="Proteomes" id="UP000199256"/>
    </source>
</evidence>
<dbReference type="AlphaFoldDB" id="A0A1H7R3S2"/>
<protein>
    <submittedName>
        <fullName evidence="2">Helix-turn-helix domain-containing protein</fullName>
    </submittedName>
</protein>
<proteinExistence type="predicted"/>
<dbReference type="GO" id="GO:0003677">
    <property type="term" value="F:DNA binding"/>
    <property type="evidence" value="ECO:0007669"/>
    <property type="project" value="InterPro"/>
</dbReference>
<dbReference type="InterPro" id="IPR001387">
    <property type="entry name" value="Cro/C1-type_HTH"/>
</dbReference>
<reference evidence="3" key="1">
    <citation type="submission" date="2016-10" db="EMBL/GenBank/DDBJ databases">
        <authorList>
            <person name="Varghese N."/>
            <person name="Submissions S."/>
        </authorList>
    </citation>
    <scope>NUCLEOTIDE SEQUENCE [LARGE SCALE GENOMIC DNA]</scope>
    <source>
        <strain evidence="3">DSM 241</strain>
    </source>
</reference>
<dbReference type="Gene3D" id="1.10.260.40">
    <property type="entry name" value="lambda repressor-like DNA-binding domains"/>
    <property type="match status" value="1"/>
</dbReference>
<keyword evidence="3" id="KW-1185">Reference proteome</keyword>
<dbReference type="Proteomes" id="UP000199256">
    <property type="component" value="Unassembled WGS sequence"/>
</dbReference>
<dbReference type="RefSeq" id="WP_090255416.1">
    <property type="nucleotide sequence ID" value="NZ_FOAA01000020.1"/>
</dbReference>